<dbReference type="GeneID" id="30015843"/>
<evidence type="ECO:0000313" key="2">
    <source>
        <dbReference type="Proteomes" id="UP000078343"/>
    </source>
</evidence>
<accession>A0A178Z2Z6</accession>
<name>A0A178Z2Z6_9EURO</name>
<dbReference type="EMBL" id="LVYI01000015">
    <property type="protein sequence ID" value="OAP54140.1"/>
    <property type="molecule type" value="Genomic_DNA"/>
</dbReference>
<proteinExistence type="predicted"/>
<reference evidence="1 2" key="1">
    <citation type="submission" date="2016-04" db="EMBL/GenBank/DDBJ databases">
        <title>Draft genome of Fonsecaea erecta CBS 125763.</title>
        <authorList>
            <person name="Weiss V.A."/>
            <person name="Vicente V.A."/>
            <person name="Raittz R.T."/>
            <person name="Moreno L.F."/>
            <person name="De Souza E.M."/>
            <person name="Pedrosa F.O."/>
            <person name="Steffens M.B."/>
            <person name="Faoro H."/>
            <person name="Tadra-Sfeir M.Z."/>
            <person name="Najafzadeh M.J."/>
            <person name="Felipe M.S."/>
            <person name="Teixeira M."/>
            <person name="Sun J."/>
            <person name="Xi L."/>
            <person name="Gomes R."/>
            <person name="De Azevedo C.M."/>
            <person name="Salgado C.G."/>
            <person name="Da Silva M.B."/>
            <person name="Nascimento M.F."/>
            <person name="Queiroz-Telles F."/>
            <person name="Attili D.S."/>
            <person name="Gorbushina A."/>
        </authorList>
    </citation>
    <scope>NUCLEOTIDE SEQUENCE [LARGE SCALE GENOMIC DNA]</scope>
    <source>
        <strain evidence="1 2">CBS 125763</strain>
    </source>
</reference>
<sequence length="84" mass="9562">MCQYGKVILTEVHCLRAIPEKHRTEKRLVKRCPKSPKPGLACYQMSHDPALDQLPSWEFGSCQYCEDSTAKVDTIKIKLVDLAN</sequence>
<dbReference type="AlphaFoldDB" id="A0A178Z2Z6"/>
<dbReference type="RefSeq" id="XP_018687507.1">
    <property type="nucleotide sequence ID" value="XM_018843180.1"/>
</dbReference>
<keyword evidence="2" id="KW-1185">Reference proteome</keyword>
<organism evidence="1 2">
    <name type="scientific">Fonsecaea erecta</name>
    <dbReference type="NCBI Taxonomy" id="1367422"/>
    <lineage>
        <taxon>Eukaryota</taxon>
        <taxon>Fungi</taxon>
        <taxon>Dikarya</taxon>
        <taxon>Ascomycota</taxon>
        <taxon>Pezizomycotina</taxon>
        <taxon>Eurotiomycetes</taxon>
        <taxon>Chaetothyriomycetidae</taxon>
        <taxon>Chaetothyriales</taxon>
        <taxon>Herpotrichiellaceae</taxon>
        <taxon>Fonsecaea</taxon>
    </lineage>
</organism>
<evidence type="ECO:0000313" key="1">
    <source>
        <dbReference type="EMBL" id="OAP54140.1"/>
    </source>
</evidence>
<dbReference type="Proteomes" id="UP000078343">
    <property type="component" value="Unassembled WGS sequence"/>
</dbReference>
<protein>
    <submittedName>
        <fullName evidence="1">Uncharacterized protein</fullName>
    </submittedName>
</protein>
<gene>
    <name evidence="1" type="ORF">AYL99_11675</name>
</gene>
<comment type="caution">
    <text evidence="1">The sequence shown here is derived from an EMBL/GenBank/DDBJ whole genome shotgun (WGS) entry which is preliminary data.</text>
</comment>